<evidence type="ECO:0000259" key="5">
    <source>
        <dbReference type="SMART" id="SM00563"/>
    </source>
</evidence>
<keyword evidence="2 6" id="KW-0012">Acyltransferase</keyword>
<gene>
    <name evidence="6" type="primary">plsC_3</name>
    <name evidence="6" type="ORF">GCM10017577_20740</name>
</gene>
<protein>
    <submittedName>
        <fullName evidence="6">1-acyl-sn-glycerol-3-phosphate acyltransferase</fullName>
    </submittedName>
</protein>
<reference evidence="6" key="2">
    <citation type="submission" date="2023-01" db="EMBL/GenBank/DDBJ databases">
        <authorList>
            <person name="Sun Q."/>
            <person name="Evtushenko L."/>
        </authorList>
    </citation>
    <scope>NUCLEOTIDE SEQUENCE</scope>
    <source>
        <strain evidence="6">VKM Ac-1069</strain>
    </source>
</reference>
<dbReference type="RefSeq" id="WP_051737307.1">
    <property type="nucleotide sequence ID" value="NZ_BAAAUZ010000079.1"/>
</dbReference>
<feature type="transmembrane region" description="Helical" evidence="4">
    <location>
        <begin position="6"/>
        <end position="25"/>
    </location>
</feature>
<feature type="compositionally biased region" description="Low complexity" evidence="3">
    <location>
        <begin position="230"/>
        <end position="243"/>
    </location>
</feature>
<accession>A0A9W6NVT1</accession>
<proteinExistence type="predicted"/>
<dbReference type="SUPFAM" id="SSF69593">
    <property type="entry name" value="Glycerol-3-phosphate (1)-acyltransferase"/>
    <property type="match status" value="1"/>
</dbReference>
<reference evidence="6" key="1">
    <citation type="journal article" date="2014" name="Int. J. Syst. Evol. Microbiol.">
        <title>Complete genome sequence of Corynebacterium casei LMG S-19264T (=DSM 44701T), isolated from a smear-ripened cheese.</title>
        <authorList>
            <consortium name="US DOE Joint Genome Institute (JGI-PGF)"/>
            <person name="Walter F."/>
            <person name="Albersmeier A."/>
            <person name="Kalinowski J."/>
            <person name="Ruckert C."/>
        </authorList>
    </citation>
    <scope>NUCLEOTIDE SEQUENCE</scope>
    <source>
        <strain evidence="6">VKM Ac-1069</strain>
    </source>
</reference>
<feature type="region of interest" description="Disordered" evidence="3">
    <location>
        <begin position="226"/>
        <end position="252"/>
    </location>
</feature>
<keyword evidence="4" id="KW-1133">Transmembrane helix</keyword>
<keyword evidence="4" id="KW-0812">Transmembrane</keyword>
<dbReference type="CDD" id="cd07989">
    <property type="entry name" value="LPLAT_AGPAT-like"/>
    <property type="match status" value="1"/>
</dbReference>
<keyword evidence="4" id="KW-0472">Membrane</keyword>
<feature type="domain" description="Phospholipid/glycerol acyltransferase" evidence="5">
    <location>
        <begin position="41"/>
        <end position="159"/>
    </location>
</feature>
<dbReference type="GO" id="GO:0006654">
    <property type="term" value="P:phosphatidic acid biosynthetic process"/>
    <property type="evidence" value="ECO:0007669"/>
    <property type="project" value="TreeGrafter"/>
</dbReference>
<evidence type="ECO:0000256" key="1">
    <source>
        <dbReference type="ARBA" id="ARBA00022679"/>
    </source>
</evidence>
<sequence>MAREKGGFWVGVAAAVFYPLSYLTGSPHYEGREHLPAEGGALVVANHISYLDPVYTALWVHTARRVPRFLAKASLWKIPVFGKVLAGSGQIPVYRDSADAQQSLRAGVEGLTEGKVVVIYPEGTITRDPEGWPMHSRTGAARLALSSEVPVLPMVHWGTREVYDHYNKKFRPLPRTQITVKAGAPIDLSAYRGRPIDATILREVTELFMTRCKELLAEVRDETPPPGFYRRAAGGRTAEAATPEAERDGGPA</sequence>
<evidence type="ECO:0000256" key="4">
    <source>
        <dbReference type="SAM" id="Phobius"/>
    </source>
</evidence>
<dbReference type="PANTHER" id="PTHR10434:SF55">
    <property type="entry name" value="POSSIBLE ACYLTRANSFERASE"/>
    <property type="match status" value="1"/>
</dbReference>
<dbReference type="InterPro" id="IPR002123">
    <property type="entry name" value="Plipid/glycerol_acylTrfase"/>
</dbReference>
<dbReference type="SMART" id="SM00563">
    <property type="entry name" value="PlsC"/>
    <property type="match status" value="1"/>
</dbReference>
<keyword evidence="7" id="KW-1185">Reference proteome</keyword>
<evidence type="ECO:0000256" key="3">
    <source>
        <dbReference type="SAM" id="MobiDB-lite"/>
    </source>
</evidence>
<dbReference type="AlphaFoldDB" id="A0A9W6NVT1"/>
<dbReference type="Proteomes" id="UP001143463">
    <property type="component" value="Unassembled WGS sequence"/>
</dbReference>
<keyword evidence="1" id="KW-0808">Transferase</keyword>
<dbReference type="GO" id="GO:0005886">
    <property type="term" value="C:plasma membrane"/>
    <property type="evidence" value="ECO:0007669"/>
    <property type="project" value="TreeGrafter"/>
</dbReference>
<dbReference type="PANTHER" id="PTHR10434">
    <property type="entry name" value="1-ACYL-SN-GLYCEROL-3-PHOSPHATE ACYLTRANSFERASE"/>
    <property type="match status" value="1"/>
</dbReference>
<dbReference type="GO" id="GO:0003841">
    <property type="term" value="F:1-acylglycerol-3-phosphate O-acyltransferase activity"/>
    <property type="evidence" value="ECO:0007669"/>
    <property type="project" value="TreeGrafter"/>
</dbReference>
<organism evidence="6 7">
    <name type="scientific">Pseudonocardia halophobica</name>
    <dbReference type="NCBI Taxonomy" id="29401"/>
    <lineage>
        <taxon>Bacteria</taxon>
        <taxon>Bacillati</taxon>
        <taxon>Actinomycetota</taxon>
        <taxon>Actinomycetes</taxon>
        <taxon>Pseudonocardiales</taxon>
        <taxon>Pseudonocardiaceae</taxon>
        <taxon>Pseudonocardia</taxon>
    </lineage>
</organism>
<dbReference type="EMBL" id="BSFQ01000006">
    <property type="protein sequence ID" value="GLL10933.1"/>
    <property type="molecule type" value="Genomic_DNA"/>
</dbReference>
<evidence type="ECO:0000313" key="6">
    <source>
        <dbReference type="EMBL" id="GLL10933.1"/>
    </source>
</evidence>
<evidence type="ECO:0000313" key="7">
    <source>
        <dbReference type="Proteomes" id="UP001143463"/>
    </source>
</evidence>
<name>A0A9W6NVT1_9PSEU</name>
<comment type="caution">
    <text evidence="6">The sequence shown here is derived from an EMBL/GenBank/DDBJ whole genome shotgun (WGS) entry which is preliminary data.</text>
</comment>
<dbReference type="Pfam" id="PF01553">
    <property type="entry name" value="Acyltransferase"/>
    <property type="match status" value="1"/>
</dbReference>
<evidence type="ECO:0000256" key="2">
    <source>
        <dbReference type="ARBA" id="ARBA00023315"/>
    </source>
</evidence>